<dbReference type="InterPro" id="IPR010343">
    <property type="entry name" value="ArAE_1"/>
</dbReference>
<keyword evidence="3 7" id="KW-0812">Transmembrane</keyword>
<feature type="transmembrane region" description="Helical" evidence="7">
    <location>
        <begin position="113"/>
        <end position="132"/>
    </location>
</feature>
<keyword evidence="6" id="KW-0175">Coiled coil</keyword>
<name>A0A2M9DA21_9MICO</name>
<keyword evidence="4 7" id="KW-1133">Transmembrane helix</keyword>
<comment type="subcellular location">
    <subcellularLocation>
        <location evidence="1">Cell membrane</location>
        <topology evidence="1">Multi-pass membrane protein</topology>
    </subcellularLocation>
</comment>
<proteinExistence type="predicted"/>
<sequence>MKRLRLDDDRLLPVKAKLQPVTKTAGRMRSDITRTRMLQAAKTGVAVAIAWTIAPYLPGVADNYPYYAPLGAIVAMYPTLMGSMKNAAQTLGSLTVAILLAGAVIIFSSPSVLTMSLAVGAGALIAATGWFGANREYIPVTVLFVLIIGGPDADDYSLGYLEQATLGIVVGLLVNFLIFPALTHNAVDQQLSNFRAVLSDHLSEIAEALAESWPPERDGWASGKDSLVAVSGEVRAAVLLADESRKANPRARRYRRDLKADYEDLAALENVTFHVRDITDVLTGAVWGTPIKVQLRPELRPALSTALAAVADALRDWDSLENREEAHALATDALAALTAELDARKADANATSMGASAAISMDIARILAALNARLEQAEEAAEEAEAAEVEQADD</sequence>
<reference evidence="8 9" key="1">
    <citation type="submission" date="2017-11" db="EMBL/GenBank/DDBJ databases">
        <title>Genomic Encyclopedia of Archaeal and Bacterial Type Strains, Phase II (KMG-II): From Individual Species to Whole Genera.</title>
        <authorList>
            <person name="Goeker M."/>
        </authorList>
    </citation>
    <scope>NUCLEOTIDE SEQUENCE [LARGE SCALE GENOMIC DNA]</scope>
    <source>
        <strain evidence="8 9">DSM 16400</strain>
    </source>
</reference>
<evidence type="ECO:0000256" key="7">
    <source>
        <dbReference type="SAM" id="Phobius"/>
    </source>
</evidence>
<evidence type="ECO:0000256" key="6">
    <source>
        <dbReference type="SAM" id="Coils"/>
    </source>
</evidence>
<dbReference type="AlphaFoldDB" id="A0A2M9DA21"/>
<keyword evidence="5 7" id="KW-0472">Membrane</keyword>
<feature type="transmembrane region" description="Helical" evidence="7">
    <location>
        <begin position="87"/>
        <end position="107"/>
    </location>
</feature>
<evidence type="ECO:0000256" key="2">
    <source>
        <dbReference type="ARBA" id="ARBA00022475"/>
    </source>
</evidence>
<dbReference type="GO" id="GO:0005886">
    <property type="term" value="C:plasma membrane"/>
    <property type="evidence" value="ECO:0007669"/>
    <property type="project" value="UniProtKB-SubCell"/>
</dbReference>
<evidence type="ECO:0000256" key="5">
    <source>
        <dbReference type="ARBA" id="ARBA00023136"/>
    </source>
</evidence>
<dbReference type="EMBL" id="PGFH01000001">
    <property type="protein sequence ID" value="PJJ82576.1"/>
    <property type="molecule type" value="Genomic_DNA"/>
</dbReference>
<feature type="transmembrane region" description="Helical" evidence="7">
    <location>
        <begin position="165"/>
        <end position="187"/>
    </location>
</feature>
<dbReference type="RefSeq" id="WP_229820202.1">
    <property type="nucleotide sequence ID" value="NZ_BMZU01000001.1"/>
</dbReference>
<comment type="caution">
    <text evidence="8">The sequence shown here is derived from an EMBL/GenBank/DDBJ whole genome shotgun (WGS) entry which is preliminary data.</text>
</comment>
<dbReference type="Proteomes" id="UP000231742">
    <property type="component" value="Unassembled WGS sequence"/>
</dbReference>
<accession>A0A2M9DA21</accession>
<feature type="transmembrane region" description="Helical" evidence="7">
    <location>
        <begin position="37"/>
        <end position="58"/>
    </location>
</feature>
<feature type="coiled-coil region" evidence="6">
    <location>
        <begin position="360"/>
        <end position="394"/>
    </location>
</feature>
<evidence type="ECO:0000256" key="4">
    <source>
        <dbReference type="ARBA" id="ARBA00022989"/>
    </source>
</evidence>
<keyword evidence="9" id="KW-1185">Reference proteome</keyword>
<organism evidence="8 9">
    <name type="scientific">Salinibacterium amurskyense</name>
    <dbReference type="NCBI Taxonomy" id="205941"/>
    <lineage>
        <taxon>Bacteria</taxon>
        <taxon>Bacillati</taxon>
        <taxon>Actinomycetota</taxon>
        <taxon>Actinomycetes</taxon>
        <taxon>Micrococcales</taxon>
        <taxon>Microbacteriaceae</taxon>
        <taxon>Salinibacterium</taxon>
    </lineage>
</organism>
<evidence type="ECO:0000313" key="9">
    <source>
        <dbReference type="Proteomes" id="UP000231742"/>
    </source>
</evidence>
<evidence type="ECO:0000313" key="8">
    <source>
        <dbReference type="EMBL" id="PJJ82576.1"/>
    </source>
</evidence>
<evidence type="ECO:0000256" key="1">
    <source>
        <dbReference type="ARBA" id="ARBA00004651"/>
    </source>
</evidence>
<dbReference type="Pfam" id="PF06081">
    <property type="entry name" value="ArAE_1"/>
    <property type="match status" value="1"/>
</dbReference>
<gene>
    <name evidence="8" type="ORF">CLV85_1778</name>
</gene>
<evidence type="ECO:0000256" key="3">
    <source>
        <dbReference type="ARBA" id="ARBA00022692"/>
    </source>
</evidence>
<keyword evidence="2" id="KW-1003">Cell membrane</keyword>
<protein>
    <submittedName>
        <fullName evidence="8">Aromatic acid exporter family member 1</fullName>
    </submittedName>
</protein>